<feature type="compositionally biased region" description="Basic and acidic residues" evidence="1">
    <location>
        <begin position="146"/>
        <end position="166"/>
    </location>
</feature>
<keyword evidence="3" id="KW-1185">Reference proteome</keyword>
<reference evidence="2 3" key="1">
    <citation type="submission" date="2016-10" db="EMBL/GenBank/DDBJ databases">
        <title>Genome sequence of the basidiomycete white-rot fungus Trametes pubescens.</title>
        <authorList>
            <person name="Makela M.R."/>
            <person name="Granchi Z."/>
            <person name="Peng M."/>
            <person name="De Vries R.P."/>
            <person name="Grigoriev I."/>
            <person name="Riley R."/>
            <person name="Hilden K."/>
        </authorList>
    </citation>
    <scope>NUCLEOTIDE SEQUENCE [LARGE SCALE GENOMIC DNA]</scope>
    <source>
        <strain evidence="2 3">FBCC735</strain>
    </source>
</reference>
<sequence>MADKLSDQAASNSLGLDLAALKIKDSPDPAEAKPSADAKVACPAEGATQPADESAEIAPDAEQTEAGDDKKDSKEKKKPYVNPDRVKTGGAQRDKLSEGELAERMVRIREQNEKIKQRRLDVQADEDEYKKTQAAERAKQAKMKKVQGEVDKAREQNARRKLDKVRFIHSSLLRPREPTTSRQIQSREWDSGKPARDWKPTNKGPEAATEDGEKKPQASIGIRGAVRGGGRGGGRGRGRGGGVSSPTVEKAEAAAAPAAPAESAATASS</sequence>
<dbReference type="OMA" id="IQSREWD"/>
<dbReference type="STRING" id="154538.A0A1M2W332"/>
<feature type="compositionally biased region" description="Low complexity" evidence="1">
    <location>
        <begin position="253"/>
        <end position="269"/>
    </location>
</feature>
<dbReference type="AlphaFoldDB" id="A0A1M2W332"/>
<evidence type="ECO:0000313" key="2">
    <source>
        <dbReference type="EMBL" id="OJT14213.1"/>
    </source>
</evidence>
<feature type="compositionally biased region" description="Basic and acidic residues" evidence="1">
    <location>
        <begin position="119"/>
        <end position="139"/>
    </location>
</feature>
<organism evidence="2 3">
    <name type="scientific">Trametes pubescens</name>
    <name type="common">White-rot fungus</name>
    <dbReference type="NCBI Taxonomy" id="154538"/>
    <lineage>
        <taxon>Eukaryota</taxon>
        <taxon>Fungi</taxon>
        <taxon>Dikarya</taxon>
        <taxon>Basidiomycota</taxon>
        <taxon>Agaricomycotina</taxon>
        <taxon>Agaricomycetes</taxon>
        <taxon>Polyporales</taxon>
        <taxon>Polyporaceae</taxon>
        <taxon>Trametes</taxon>
    </lineage>
</organism>
<accession>A0A1M2W332</accession>
<feature type="region of interest" description="Disordered" evidence="1">
    <location>
        <begin position="119"/>
        <end position="269"/>
    </location>
</feature>
<proteinExistence type="predicted"/>
<feature type="compositionally biased region" description="Gly residues" evidence="1">
    <location>
        <begin position="226"/>
        <end position="243"/>
    </location>
</feature>
<dbReference type="EMBL" id="MNAD01000321">
    <property type="protein sequence ID" value="OJT14213.1"/>
    <property type="molecule type" value="Genomic_DNA"/>
</dbReference>
<gene>
    <name evidence="2" type="ORF">TRAPUB_9324</name>
</gene>
<feature type="compositionally biased region" description="Basic and acidic residues" evidence="1">
    <location>
        <begin position="84"/>
        <end position="98"/>
    </location>
</feature>
<evidence type="ECO:0000313" key="3">
    <source>
        <dbReference type="Proteomes" id="UP000184267"/>
    </source>
</evidence>
<comment type="caution">
    <text evidence="2">The sequence shown here is derived from an EMBL/GenBank/DDBJ whole genome shotgun (WGS) entry which is preliminary data.</text>
</comment>
<name>A0A1M2W332_TRAPU</name>
<protein>
    <submittedName>
        <fullName evidence="2">Uncharacterized protein</fullName>
    </submittedName>
</protein>
<evidence type="ECO:0000256" key="1">
    <source>
        <dbReference type="SAM" id="MobiDB-lite"/>
    </source>
</evidence>
<dbReference type="Proteomes" id="UP000184267">
    <property type="component" value="Unassembled WGS sequence"/>
</dbReference>
<feature type="region of interest" description="Disordered" evidence="1">
    <location>
        <begin position="26"/>
        <end position="98"/>
    </location>
</feature>
<dbReference type="OrthoDB" id="2402960at2759"/>
<feature type="compositionally biased region" description="Basic and acidic residues" evidence="1">
    <location>
        <begin position="26"/>
        <end position="36"/>
    </location>
</feature>
<feature type="compositionally biased region" description="Basic and acidic residues" evidence="1">
    <location>
        <begin position="174"/>
        <end position="200"/>
    </location>
</feature>